<dbReference type="InterPro" id="IPR050300">
    <property type="entry name" value="GDXG_lipolytic_enzyme"/>
</dbReference>
<feature type="signal peptide" evidence="2">
    <location>
        <begin position="1"/>
        <end position="26"/>
    </location>
</feature>
<reference evidence="5" key="1">
    <citation type="submission" date="2015-10" db="EMBL/GenBank/DDBJ databases">
        <authorList>
            <person name="Luecker S."/>
            <person name="Luecker S."/>
        </authorList>
    </citation>
    <scope>NUCLEOTIDE SEQUENCE [LARGE SCALE GENOMIC DNA]</scope>
</reference>
<dbReference type="PANTHER" id="PTHR48081:SF9">
    <property type="entry name" value="CARBOXYLESTERASE"/>
    <property type="match status" value="1"/>
</dbReference>
<dbReference type="EC" id="3.1.1.3" evidence="4"/>
<feature type="chain" id="PRO_5006623902" evidence="2">
    <location>
        <begin position="27"/>
        <end position="293"/>
    </location>
</feature>
<dbReference type="InterPro" id="IPR029058">
    <property type="entry name" value="AB_hydrolase_fold"/>
</dbReference>
<feature type="domain" description="BD-FAE-like" evidence="3">
    <location>
        <begin position="56"/>
        <end position="160"/>
    </location>
</feature>
<keyword evidence="1 4" id="KW-0378">Hydrolase</keyword>
<dbReference type="AlphaFoldDB" id="A0A0S4LC01"/>
<organism evidence="4 5">
    <name type="scientific">Candidatus Nitrospira nitrificans</name>
    <dbReference type="NCBI Taxonomy" id="1742973"/>
    <lineage>
        <taxon>Bacteria</taxon>
        <taxon>Pseudomonadati</taxon>
        <taxon>Nitrospirota</taxon>
        <taxon>Nitrospiria</taxon>
        <taxon>Nitrospirales</taxon>
        <taxon>Nitrospiraceae</taxon>
        <taxon>Nitrospira</taxon>
    </lineage>
</organism>
<keyword evidence="5" id="KW-1185">Reference proteome</keyword>
<dbReference type="Gene3D" id="3.40.50.1820">
    <property type="entry name" value="alpha/beta hydrolase"/>
    <property type="match status" value="1"/>
</dbReference>
<dbReference type="RefSeq" id="WP_090895063.1">
    <property type="nucleotide sequence ID" value="NZ_CZPZ01000005.1"/>
</dbReference>
<dbReference type="Proteomes" id="UP000198736">
    <property type="component" value="Unassembled WGS sequence"/>
</dbReference>
<dbReference type="GO" id="GO:0004806">
    <property type="term" value="F:triacylglycerol lipase activity"/>
    <property type="evidence" value="ECO:0007669"/>
    <property type="project" value="UniProtKB-EC"/>
</dbReference>
<evidence type="ECO:0000313" key="5">
    <source>
        <dbReference type="Proteomes" id="UP000198736"/>
    </source>
</evidence>
<accession>A0A0S4LC01</accession>
<evidence type="ECO:0000313" key="4">
    <source>
        <dbReference type="EMBL" id="CUS33419.1"/>
    </source>
</evidence>
<name>A0A0S4LC01_9BACT</name>
<dbReference type="EMBL" id="CZPZ01000005">
    <property type="protein sequence ID" value="CUS33419.1"/>
    <property type="molecule type" value="Genomic_DNA"/>
</dbReference>
<proteinExistence type="predicted"/>
<keyword evidence="2" id="KW-0732">Signal</keyword>
<dbReference type="SUPFAM" id="SSF53474">
    <property type="entry name" value="alpha/beta-Hydrolases"/>
    <property type="match status" value="1"/>
</dbReference>
<evidence type="ECO:0000259" key="3">
    <source>
        <dbReference type="Pfam" id="PF20434"/>
    </source>
</evidence>
<dbReference type="Pfam" id="PF20434">
    <property type="entry name" value="BD-FAE"/>
    <property type="match status" value="1"/>
</dbReference>
<gene>
    <name evidence="4" type="primary">e</name>
    <name evidence="4" type="ORF">COMA2_130055</name>
</gene>
<sequence length="293" mass="32995">MDGLTHWHCKILLLGFLLALSACTQAAFTAANLPTRLVEMAVEHDQVYGPEPSQKLDIYVPADPKNKLMDVIVFFYGGRWTYGAKEDYRFVAATFVQEGFVVVIPDYRKYPQVRFPVFVEDGAKTLAWVSDHIGRWHGNPARIHVVGHSAGAHISALLAADPHYLADVGKDRSLTIRCFAGLAGPYAFTPDEPDLEDMFGPPSHYPNMQVTTFVDGTQPPMLLLYGDQDRAVKYANLQKLEQRIMQRGGCVRSRVYPDTDHTDLIGALSWWNRRRIPVVDDIIQFFDSCHSAR</sequence>
<dbReference type="InterPro" id="IPR049492">
    <property type="entry name" value="BD-FAE-like_dom"/>
</dbReference>
<evidence type="ECO:0000256" key="2">
    <source>
        <dbReference type="SAM" id="SignalP"/>
    </source>
</evidence>
<dbReference type="OrthoDB" id="9775851at2"/>
<dbReference type="STRING" id="1742973.COMA2_130055"/>
<evidence type="ECO:0000256" key="1">
    <source>
        <dbReference type="ARBA" id="ARBA00022801"/>
    </source>
</evidence>
<protein>
    <submittedName>
        <fullName evidence="4">Esterase E-1</fullName>
        <ecNumber evidence="4">3.1.1.3</ecNumber>
    </submittedName>
</protein>
<dbReference type="PANTHER" id="PTHR48081">
    <property type="entry name" value="AB HYDROLASE SUPERFAMILY PROTEIN C4A8.06C"/>
    <property type="match status" value="1"/>
</dbReference>